<protein>
    <submittedName>
        <fullName evidence="1">Uncharacterized protein</fullName>
    </submittedName>
</protein>
<dbReference type="AlphaFoldDB" id="A0AAV4RBU5"/>
<comment type="caution">
    <text evidence="1">The sequence shown here is derived from an EMBL/GenBank/DDBJ whole genome shotgun (WGS) entry which is preliminary data.</text>
</comment>
<name>A0AAV4RBU5_9ARAC</name>
<evidence type="ECO:0000313" key="2">
    <source>
        <dbReference type="Proteomes" id="UP001054837"/>
    </source>
</evidence>
<accession>A0AAV4RBU5</accession>
<dbReference type="EMBL" id="BPLQ01005810">
    <property type="protein sequence ID" value="GIY17553.1"/>
    <property type="molecule type" value="Genomic_DNA"/>
</dbReference>
<organism evidence="1 2">
    <name type="scientific">Caerostris darwini</name>
    <dbReference type="NCBI Taxonomy" id="1538125"/>
    <lineage>
        <taxon>Eukaryota</taxon>
        <taxon>Metazoa</taxon>
        <taxon>Ecdysozoa</taxon>
        <taxon>Arthropoda</taxon>
        <taxon>Chelicerata</taxon>
        <taxon>Arachnida</taxon>
        <taxon>Araneae</taxon>
        <taxon>Araneomorphae</taxon>
        <taxon>Entelegynae</taxon>
        <taxon>Araneoidea</taxon>
        <taxon>Araneidae</taxon>
        <taxon>Caerostris</taxon>
    </lineage>
</organism>
<evidence type="ECO:0000313" key="1">
    <source>
        <dbReference type="EMBL" id="GIY17553.1"/>
    </source>
</evidence>
<sequence>MNKLPQNIEISSRNGWDKFQYSLSKKQRGILLPSATNGAKSSEKMYFSIRKENTKASSRMKPSFSLILFDLFLDFTAGVRSAELQYLFSGFGTEHSITKKFFRALFSVQISEFVTRLAAGHACTCSQSETLPVVHEKGFFGSRVCGRAACLTER</sequence>
<proteinExistence type="predicted"/>
<gene>
    <name evidence="1" type="ORF">CDAR_253091</name>
</gene>
<dbReference type="Proteomes" id="UP001054837">
    <property type="component" value="Unassembled WGS sequence"/>
</dbReference>
<reference evidence="1 2" key="1">
    <citation type="submission" date="2021-06" db="EMBL/GenBank/DDBJ databases">
        <title>Caerostris darwini draft genome.</title>
        <authorList>
            <person name="Kono N."/>
            <person name="Arakawa K."/>
        </authorList>
    </citation>
    <scope>NUCLEOTIDE SEQUENCE [LARGE SCALE GENOMIC DNA]</scope>
</reference>
<keyword evidence="2" id="KW-1185">Reference proteome</keyword>